<dbReference type="PANTHER" id="PTHR43977">
    <property type="entry name" value="STRUCTURAL MAINTENANCE OF CHROMOSOMES PROTEIN 3"/>
    <property type="match status" value="1"/>
</dbReference>
<feature type="domain" description="SMC hinge" evidence="8">
    <location>
        <begin position="525"/>
        <end position="574"/>
    </location>
</feature>
<dbReference type="Pfam" id="PF02463">
    <property type="entry name" value="SMC_N"/>
    <property type="match status" value="1"/>
</dbReference>
<evidence type="ECO:0000313" key="10">
    <source>
        <dbReference type="Proteomes" id="UP001626549"/>
    </source>
</evidence>
<dbReference type="InterPro" id="IPR011890">
    <property type="entry name" value="SMC_prok"/>
</dbReference>
<comment type="domain">
    <text evidence="6">Contains large globular domains required for ATP hydrolysis at each terminus and a third globular domain forming a flexible hinge near the middle of the molecule. These domains are separated by coiled-coil structures.</text>
</comment>
<keyword evidence="3 6" id="KW-0067">ATP-binding</keyword>
<organism evidence="9 10">
    <name type="scientific">Congregibacter brevis</name>
    <dbReference type="NCBI Taxonomy" id="3081201"/>
    <lineage>
        <taxon>Bacteria</taxon>
        <taxon>Pseudomonadati</taxon>
        <taxon>Pseudomonadota</taxon>
        <taxon>Gammaproteobacteria</taxon>
        <taxon>Cellvibrionales</taxon>
        <taxon>Halieaceae</taxon>
        <taxon>Congregibacter</taxon>
    </lineage>
</organism>
<dbReference type="Pfam" id="PF06470">
    <property type="entry name" value="SMC_hinge"/>
    <property type="match status" value="1"/>
</dbReference>
<comment type="similarity">
    <text evidence="6">Belongs to the SMC family.</text>
</comment>
<dbReference type="HAMAP" id="MF_01894">
    <property type="entry name" value="Smc_prok"/>
    <property type="match status" value="1"/>
</dbReference>
<dbReference type="InterPro" id="IPR036277">
    <property type="entry name" value="SMC_hinge_sf"/>
</dbReference>
<keyword evidence="2 6" id="KW-0547">Nucleotide-binding</keyword>
<dbReference type="InterPro" id="IPR003395">
    <property type="entry name" value="RecF/RecN/SMC_N"/>
</dbReference>
<feature type="coiled-coil region" evidence="6">
    <location>
        <begin position="328"/>
        <end position="479"/>
    </location>
</feature>
<feature type="coiled-coil region" evidence="6">
    <location>
        <begin position="821"/>
        <end position="904"/>
    </location>
</feature>
<evidence type="ECO:0000256" key="1">
    <source>
        <dbReference type="ARBA" id="ARBA00022490"/>
    </source>
</evidence>
<dbReference type="CDD" id="cd03278">
    <property type="entry name" value="ABC_SMC_barmotin"/>
    <property type="match status" value="2"/>
</dbReference>
<dbReference type="InterPro" id="IPR027417">
    <property type="entry name" value="P-loop_NTPase"/>
</dbReference>
<feature type="coiled-coil region" evidence="6">
    <location>
        <begin position="170"/>
        <end position="238"/>
    </location>
</feature>
<dbReference type="PIRSF" id="PIRSF005719">
    <property type="entry name" value="SMC"/>
    <property type="match status" value="1"/>
</dbReference>
<evidence type="ECO:0000256" key="4">
    <source>
        <dbReference type="ARBA" id="ARBA00023054"/>
    </source>
</evidence>
<gene>
    <name evidence="6 9" type="primary">smc</name>
    <name evidence="9" type="ORF">R0137_12395</name>
</gene>
<dbReference type="NCBIfam" id="TIGR02168">
    <property type="entry name" value="SMC_prok_B"/>
    <property type="match status" value="1"/>
</dbReference>
<keyword evidence="5 6" id="KW-0238">DNA-binding</keyword>
<evidence type="ECO:0000256" key="2">
    <source>
        <dbReference type="ARBA" id="ARBA00022741"/>
    </source>
</evidence>
<feature type="binding site" evidence="6">
    <location>
        <begin position="32"/>
        <end position="39"/>
    </location>
    <ligand>
        <name>ATP</name>
        <dbReference type="ChEBI" id="CHEBI:30616"/>
    </ligand>
</feature>
<evidence type="ECO:0000259" key="8">
    <source>
        <dbReference type="Pfam" id="PF06470"/>
    </source>
</evidence>
<name>A0ABZ0IAC7_9GAMM</name>
<evidence type="ECO:0000256" key="5">
    <source>
        <dbReference type="ARBA" id="ARBA00023125"/>
    </source>
</evidence>
<proteinExistence type="inferred from homology"/>
<evidence type="ECO:0000256" key="3">
    <source>
        <dbReference type="ARBA" id="ARBA00022840"/>
    </source>
</evidence>
<dbReference type="Proteomes" id="UP001626549">
    <property type="component" value="Chromosome"/>
</dbReference>
<evidence type="ECO:0000259" key="7">
    <source>
        <dbReference type="Pfam" id="PF02463"/>
    </source>
</evidence>
<feature type="coiled-coil region" evidence="6">
    <location>
        <begin position="981"/>
        <end position="1011"/>
    </location>
</feature>
<feature type="domain" description="RecF/RecN/SMC N-terminal" evidence="7">
    <location>
        <begin position="3"/>
        <end position="1150"/>
    </location>
</feature>
<keyword evidence="10" id="KW-1185">Reference proteome</keyword>
<comment type="function">
    <text evidence="6">Required for chromosome condensation and partitioning.</text>
</comment>
<accession>A0ABZ0IAC7</accession>
<dbReference type="InterPro" id="IPR010935">
    <property type="entry name" value="SMC_hinge"/>
</dbReference>
<keyword evidence="4 6" id="KW-0175">Coiled coil</keyword>
<dbReference type="InterPro" id="IPR024704">
    <property type="entry name" value="SMC"/>
</dbReference>
<dbReference type="RefSeq" id="WP_407326723.1">
    <property type="nucleotide sequence ID" value="NZ_CP136865.1"/>
</dbReference>
<evidence type="ECO:0000256" key="6">
    <source>
        <dbReference type="HAMAP-Rule" id="MF_01894"/>
    </source>
</evidence>
<dbReference type="Gene3D" id="3.40.50.300">
    <property type="entry name" value="P-loop containing nucleotide triphosphate hydrolases"/>
    <property type="match status" value="2"/>
</dbReference>
<reference evidence="9 10" key="1">
    <citation type="submission" date="2023-10" db="EMBL/GenBank/DDBJ databases">
        <title>Two novel species belonging to the OM43/NOR5 clade.</title>
        <authorList>
            <person name="Park M."/>
        </authorList>
    </citation>
    <scope>NUCLEOTIDE SEQUENCE [LARGE SCALE GENOMIC DNA]</scope>
    <source>
        <strain evidence="9 10">IMCC45268</strain>
    </source>
</reference>
<protein>
    <recommendedName>
        <fullName evidence="6">Chromosome partition protein Smc</fullName>
    </recommendedName>
</protein>
<dbReference type="SUPFAM" id="SSF52540">
    <property type="entry name" value="P-loop containing nucleoside triphosphate hydrolases"/>
    <property type="match status" value="1"/>
</dbReference>
<evidence type="ECO:0000313" key="9">
    <source>
        <dbReference type="EMBL" id="WOJ96036.1"/>
    </source>
</evidence>
<feature type="coiled-coil region" evidence="6">
    <location>
        <begin position="653"/>
        <end position="708"/>
    </location>
</feature>
<comment type="subcellular location">
    <subcellularLocation>
        <location evidence="6">Cytoplasm</location>
    </subcellularLocation>
</comment>
<dbReference type="SUPFAM" id="SSF75553">
    <property type="entry name" value="Smc hinge domain"/>
    <property type="match status" value="1"/>
</dbReference>
<dbReference type="EMBL" id="CP136865">
    <property type="protein sequence ID" value="WOJ96036.1"/>
    <property type="molecule type" value="Genomic_DNA"/>
</dbReference>
<sequence>MRLKSIKLAGFKSFVDPTAVHFPSNMSAVVGPNGCGKSNIIDAVRWVMGESSAKNLRGESMADVIFNGSGNRQPVGQASIELVFDNSDGGVGGEYASYAEIGIRRQVTRDGQSEYFLNGTKCRRRDITDIFLGTGLGPRSYAIIEQGMISRLIESKPEELRIFIEEAAGISKYKERRRETESRMRRTLENLERLTDLRDELERQLQHLQRQSQAAEKYKNLKAEERALKQQLMAAQLRDLQAQHAAAAHEVGEHEVRLEGVYADQQRVDTALEQHRLTHSERNDALVEVQGRFYAIGAEVSRVEQEIRYQGEKAEQINDDLRSTEVGLQQAKAHLEEDGDRLAGWEEELATLGPALESQRSTAASASAALADAEAKMQSWQADWDEFNQKAAVPRQQAEVQQSRIQHLEHSLARLQKRLEQLDQERASQNDGEAVEILNGLHGELDIANQVTEELAEKLQGFEGDVTQLRNQRRERQEELNTVRSSLQIQRGREASLEALQQAAKERAEGGKVGDWLRQRGLSDNPRLLDDLHVEERWQHAVEVVLGGALQGICVDSVDSLEAALGELASGDLTLFEVSADTAYAENSLAAKLRGESGARALLAGVRCAETSGEALANRAFLAPGESLITPDGRWFGRNWIRSLKGGESESGLIARQQELEALSSEIEQLSQTELAAKSDLANTEERLATAEQQLKATRAESDNAVRTRSDVLSRVRAEEAKQEQVLARRTRLDHEVTELRAQFEQEQSAIGEARTKLSSAIETMDGNTADRESRLAMREGLRSALDAVRSEAHQSRDASHQAALRHQSLVTQSETIRSALVRSKEQVERLGERLETLRGARLENDEPLEGLRENLEEQLALRLESETRLTTARQALADIEHTLREAEQERMQIEQRAASLREKLESRRFAFQGLEHQQNTMQGQLEELGGNLETLLAELPDEVDMSAWQGELERYANRIARLGPINLAAVDEYQQQSERKRYLDAQNEDLESALATLEAAIRKIDKETRNRFKDTFDQVNAGLQELFPRVFGGGAASLEMTGEDLLDTGVSILAQPPGKKNSTIHLLSGGEKALTAIALVFSIFQLNPAPFCMLDEVDAPLDDANVGRYARMVKEMSEKVQFVFITHNKITMEMADQLMGVTMHEPGVSRLVTVDVEEAAELAAS</sequence>
<keyword evidence="1 6" id="KW-0963">Cytoplasm</keyword>
<comment type="subunit">
    <text evidence="6">Homodimer.</text>
</comment>